<name>A0A6N9Q8Y6_9BACL</name>
<reference evidence="1 2" key="1">
    <citation type="submission" date="2019-01" db="EMBL/GenBank/DDBJ databases">
        <title>Chengkuizengella sp. nov., isolated from deep-sea sediment of East Pacific Ocean.</title>
        <authorList>
            <person name="Yang J."/>
            <person name="Lai Q."/>
            <person name="Shao Z."/>
        </authorList>
    </citation>
    <scope>NUCLEOTIDE SEQUENCE [LARGE SCALE GENOMIC DNA]</scope>
    <source>
        <strain evidence="1 2">YPA3-1-1</strain>
    </source>
</reference>
<proteinExistence type="predicted"/>
<accession>A0A6N9Q8Y6</accession>
<sequence>MSQNDFEKNHLKSEKITINEEPSFFDVNIRTQYTFCVDDNTLNCVLNFNIQDPIEQVSITGYLQTKLSNKSDCNFVRMVVGPPEKEDPISNCRLEDILESLGIKFEKTPVYQVTVDASFGTPGVLRSFYGALFCKKDIDVQAMYLGEAIICPNITTFIDAEGDACEIVRLLRDREVNQCPLLCDNCSEDKCR</sequence>
<dbReference type="EMBL" id="SIJB01000057">
    <property type="protein sequence ID" value="NBI31093.1"/>
    <property type="molecule type" value="Genomic_DNA"/>
</dbReference>
<dbReference type="RefSeq" id="WP_160647913.1">
    <property type="nucleotide sequence ID" value="NZ_SIJB01000057.1"/>
</dbReference>
<dbReference type="AlphaFoldDB" id="A0A6N9Q8Y6"/>
<organism evidence="1 2">
    <name type="scientific">Chengkuizengella marina</name>
    <dbReference type="NCBI Taxonomy" id="2507566"/>
    <lineage>
        <taxon>Bacteria</taxon>
        <taxon>Bacillati</taxon>
        <taxon>Bacillota</taxon>
        <taxon>Bacilli</taxon>
        <taxon>Bacillales</taxon>
        <taxon>Paenibacillaceae</taxon>
        <taxon>Chengkuizengella</taxon>
    </lineage>
</organism>
<gene>
    <name evidence="1" type="ORF">ERL59_19270</name>
</gene>
<dbReference type="OrthoDB" id="2987322at2"/>
<comment type="caution">
    <text evidence="1">The sequence shown here is derived from an EMBL/GenBank/DDBJ whole genome shotgun (WGS) entry which is preliminary data.</text>
</comment>
<evidence type="ECO:0000313" key="1">
    <source>
        <dbReference type="EMBL" id="NBI31093.1"/>
    </source>
</evidence>
<evidence type="ECO:0000313" key="2">
    <source>
        <dbReference type="Proteomes" id="UP000448943"/>
    </source>
</evidence>
<protein>
    <submittedName>
        <fullName evidence="1">Uncharacterized protein</fullName>
    </submittedName>
</protein>
<keyword evidence="2" id="KW-1185">Reference proteome</keyword>
<dbReference type="Proteomes" id="UP000448943">
    <property type="component" value="Unassembled WGS sequence"/>
</dbReference>